<dbReference type="SUPFAM" id="SSF54928">
    <property type="entry name" value="RNA-binding domain, RBD"/>
    <property type="match status" value="1"/>
</dbReference>
<dbReference type="FunFam" id="3.30.70.330:FF:000447">
    <property type="entry name" value="Activator of basal transcription 1"/>
    <property type="match status" value="1"/>
</dbReference>
<evidence type="ECO:0000256" key="1">
    <source>
        <dbReference type="ARBA" id="ARBA00004604"/>
    </source>
</evidence>
<evidence type="ECO:0000256" key="10">
    <source>
        <dbReference type="SAM" id="MobiDB-lite"/>
    </source>
</evidence>
<dbReference type="EMBL" id="JWIN03000020">
    <property type="protein sequence ID" value="KAB1261215.1"/>
    <property type="molecule type" value="Genomic_DNA"/>
</dbReference>
<dbReference type="Gene3D" id="3.30.70.330">
    <property type="match status" value="1"/>
</dbReference>
<evidence type="ECO:0000256" key="6">
    <source>
        <dbReference type="ARBA" id="ARBA00023054"/>
    </source>
</evidence>
<accession>A0A5N4CQK0</accession>
<comment type="subcellular location">
    <subcellularLocation>
        <location evidence="1">Nucleus</location>
        <location evidence="1">Nucleolus</location>
    </subcellularLocation>
</comment>
<comment type="caution">
    <text evidence="11">The sequence shown here is derived from an EMBL/GenBank/DDBJ whole genome shotgun (WGS) entry which is preliminary data.</text>
</comment>
<sequence length="275" mass="31344">MAAEDSDKGVSDLDPVEGIDQKPDAEEEQEETEEAAGGGKKRVVPGIVYLGHIPPRFRPLHVRNLLSAYGEVGRVFFQPEDGFVRRKKKAAAASAAGGKKRSKYSKDYTEGWVEFRDKRVAKRVAASLHNTPMGSRRRSPFRYDLWNLKYLHRFTWSHLSEHLAFERQVRRQRLRAEVAQAKRETDFYLRSVERGQRFLANDGDSTRPNGSWTFAQRPTEQELRARKAVRPGERERARLANAQDQARSNRGLLARIFGAPPPSESIEDSSLVRNS</sequence>
<dbReference type="PANTHER" id="PTHR12311">
    <property type="entry name" value="ACTIVATOR OF BASAL TRANSCRIPTION 1"/>
    <property type="match status" value="1"/>
</dbReference>
<feature type="compositionally biased region" description="Acidic residues" evidence="10">
    <location>
        <begin position="25"/>
        <end position="34"/>
    </location>
</feature>
<feature type="compositionally biased region" description="Basic and acidic residues" evidence="10">
    <location>
        <begin position="1"/>
        <end position="11"/>
    </location>
</feature>
<organism evidence="11 12">
    <name type="scientific">Camelus dromedarius</name>
    <name type="common">Dromedary</name>
    <name type="synonym">Arabian camel</name>
    <dbReference type="NCBI Taxonomy" id="9838"/>
    <lineage>
        <taxon>Eukaryota</taxon>
        <taxon>Metazoa</taxon>
        <taxon>Chordata</taxon>
        <taxon>Craniata</taxon>
        <taxon>Vertebrata</taxon>
        <taxon>Euteleostomi</taxon>
        <taxon>Mammalia</taxon>
        <taxon>Eutheria</taxon>
        <taxon>Laurasiatheria</taxon>
        <taxon>Artiodactyla</taxon>
        <taxon>Tylopoda</taxon>
        <taxon>Camelidae</taxon>
        <taxon>Camelus</taxon>
    </lineage>
</organism>
<dbReference type="InterPro" id="IPR039119">
    <property type="entry name" value="ABT1/Esf2"/>
</dbReference>
<evidence type="ECO:0000313" key="12">
    <source>
        <dbReference type="Proteomes" id="UP000299084"/>
    </source>
</evidence>
<dbReference type="OrthoDB" id="287393at2759"/>
<feature type="region of interest" description="Disordered" evidence="10">
    <location>
        <begin position="219"/>
        <end position="275"/>
    </location>
</feature>
<dbReference type="InterPro" id="IPR012677">
    <property type="entry name" value="Nucleotide-bd_a/b_plait_sf"/>
</dbReference>
<gene>
    <name evidence="11" type="ORF">Cadr_000022267</name>
</gene>
<dbReference type="GO" id="GO:0034462">
    <property type="term" value="P:small-subunit processome assembly"/>
    <property type="evidence" value="ECO:0007669"/>
    <property type="project" value="TreeGrafter"/>
</dbReference>
<feature type="compositionally biased region" description="Basic and acidic residues" evidence="10">
    <location>
        <begin position="219"/>
        <end position="238"/>
    </location>
</feature>
<dbReference type="GO" id="GO:0003677">
    <property type="term" value="F:DNA binding"/>
    <property type="evidence" value="ECO:0007669"/>
    <property type="project" value="UniProtKB-KW"/>
</dbReference>
<keyword evidence="12" id="KW-1185">Reference proteome</keyword>
<evidence type="ECO:0000256" key="4">
    <source>
        <dbReference type="ARBA" id="ARBA00022884"/>
    </source>
</evidence>
<evidence type="ECO:0000256" key="3">
    <source>
        <dbReference type="ARBA" id="ARBA00020737"/>
    </source>
</evidence>
<evidence type="ECO:0000256" key="9">
    <source>
        <dbReference type="ARBA" id="ARBA00023242"/>
    </source>
</evidence>
<dbReference type="STRING" id="9838.ENSCDRP00005007334"/>
<keyword evidence="6" id="KW-0175">Coiled coil</keyword>
<keyword evidence="5" id="KW-0805">Transcription regulation</keyword>
<dbReference type="CDD" id="cd12263">
    <property type="entry name" value="RRM_ABT1_like"/>
    <property type="match status" value="1"/>
</dbReference>
<comment type="similarity">
    <text evidence="2">Belongs to the ESF2/ABP1 family.</text>
</comment>
<dbReference type="PANTHER" id="PTHR12311:SF7">
    <property type="entry name" value="ACTIVATOR OF BASAL TRANSCRIPTION 1"/>
    <property type="match status" value="1"/>
</dbReference>
<keyword evidence="8" id="KW-0804">Transcription</keyword>
<dbReference type="Proteomes" id="UP000299084">
    <property type="component" value="Unassembled WGS sequence"/>
</dbReference>
<dbReference type="InterPro" id="IPR034353">
    <property type="entry name" value="ABT1/ESF2_RRM"/>
</dbReference>
<dbReference type="GO" id="GO:0003723">
    <property type="term" value="F:RNA binding"/>
    <property type="evidence" value="ECO:0007669"/>
    <property type="project" value="UniProtKB-KW"/>
</dbReference>
<proteinExistence type="inferred from homology"/>
<dbReference type="GO" id="GO:0000447">
    <property type="term" value="P:endonucleolytic cleavage in ITS1 to separate SSU-rRNA from 5.8S rRNA and LSU-rRNA from tricistronic rRNA transcript (SSU-rRNA, 5.8S rRNA, LSU-rRNA)"/>
    <property type="evidence" value="ECO:0007669"/>
    <property type="project" value="TreeGrafter"/>
</dbReference>
<evidence type="ECO:0000256" key="7">
    <source>
        <dbReference type="ARBA" id="ARBA00023125"/>
    </source>
</evidence>
<dbReference type="GO" id="GO:0000472">
    <property type="term" value="P:endonucleolytic cleavage to generate mature 5'-end of SSU-rRNA from (SSU-rRNA, 5.8S rRNA, LSU-rRNA)"/>
    <property type="evidence" value="ECO:0007669"/>
    <property type="project" value="TreeGrafter"/>
</dbReference>
<dbReference type="GO" id="GO:0005730">
    <property type="term" value="C:nucleolus"/>
    <property type="evidence" value="ECO:0007669"/>
    <property type="project" value="UniProtKB-SubCell"/>
</dbReference>
<dbReference type="InterPro" id="IPR035979">
    <property type="entry name" value="RBD_domain_sf"/>
</dbReference>
<evidence type="ECO:0000256" key="2">
    <source>
        <dbReference type="ARBA" id="ARBA00005819"/>
    </source>
</evidence>
<dbReference type="GO" id="GO:0006355">
    <property type="term" value="P:regulation of DNA-templated transcription"/>
    <property type="evidence" value="ECO:0007669"/>
    <property type="project" value="UniProtKB-ARBA"/>
</dbReference>
<reference evidence="11 12" key="1">
    <citation type="journal article" date="2019" name="Mol. Ecol. Resour.">
        <title>Improving Illumina assemblies with Hi-C and long reads: an example with the North African dromedary.</title>
        <authorList>
            <person name="Elbers J.P."/>
            <person name="Rogers M.F."/>
            <person name="Perelman P.L."/>
            <person name="Proskuryakova A.A."/>
            <person name="Serdyukova N.A."/>
            <person name="Johnson W.E."/>
            <person name="Horin P."/>
            <person name="Corander J."/>
            <person name="Murphy D."/>
            <person name="Burger P.A."/>
        </authorList>
    </citation>
    <scope>NUCLEOTIDE SEQUENCE [LARGE SCALE GENOMIC DNA]</scope>
    <source>
        <strain evidence="11">Drom800</strain>
        <tissue evidence="11">Blood</tissue>
    </source>
</reference>
<evidence type="ECO:0000256" key="8">
    <source>
        <dbReference type="ARBA" id="ARBA00023163"/>
    </source>
</evidence>
<dbReference type="GO" id="GO:0000480">
    <property type="term" value="P:endonucleolytic cleavage in 5'-ETS of tricistronic rRNA transcript (SSU-rRNA, 5.8S rRNA, LSU-rRNA)"/>
    <property type="evidence" value="ECO:0007669"/>
    <property type="project" value="TreeGrafter"/>
</dbReference>
<protein>
    <recommendedName>
        <fullName evidence="3">Activator of basal transcription 1</fullName>
    </recommendedName>
</protein>
<evidence type="ECO:0000313" key="11">
    <source>
        <dbReference type="EMBL" id="KAB1261215.1"/>
    </source>
</evidence>
<dbReference type="AlphaFoldDB" id="A0A5N4CQK0"/>
<evidence type="ECO:0000256" key="5">
    <source>
        <dbReference type="ARBA" id="ARBA00023015"/>
    </source>
</evidence>
<keyword evidence="9" id="KW-0539">Nucleus</keyword>
<keyword evidence="7" id="KW-0238">DNA-binding</keyword>
<feature type="region of interest" description="Disordered" evidence="10">
    <location>
        <begin position="1"/>
        <end position="39"/>
    </location>
</feature>
<name>A0A5N4CQK0_CAMDR</name>
<keyword evidence="4" id="KW-0694">RNA-binding</keyword>